<dbReference type="Gene3D" id="1.10.10.60">
    <property type="entry name" value="Homeodomain-like"/>
    <property type="match status" value="2"/>
</dbReference>
<dbReference type="CDD" id="cd00167">
    <property type="entry name" value="SANT"/>
    <property type="match status" value="2"/>
</dbReference>
<feature type="compositionally biased region" description="Acidic residues" evidence="4">
    <location>
        <begin position="408"/>
        <end position="423"/>
    </location>
</feature>
<feature type="compositionally biased region" description="Basic residues" evidence="4">
    <location>
        <begin position="653"/>
        <end position="669"/>
    </location>
</feature>
<feature type="region of interest" description="Disordered" evidence="4">
    <location>
        <begin position="997"/>
        <end position="1341"/>
    </location>
</feature>
<evidence type="ECO:0000313" key="7">
    <source>
        <dbReference type="EMBL" id="KAK4447759.1"/>
    </source>
</evidence>
<evidence type="ECO:0000256" key="4">
    <source>
        <dbReference type="SAM" id="MobiDB-lite"/>
    </source>
</evidence>
<feature type="compositionally biased region" description="Basic residues" evidence="4">
    <location>
        <begin position="81"/>
        <end position="94"/>
    </location>
</feature>
<evidence type="ECO:0000256" key="1">
    <source>
        <dbReference type="ARBA" id="ARBA00004123"/>
    </source>
</evidence>
<evidence type="ECO:0000313" key="8">
    <source>
        <dbReference type="Proteomes" id="UP001321760"/>
    </source>
</evidence>
<evidence type="ECO:0000259" key="6">
    <source>
        <dbReference type="PROSITE" id="PS51294"/>
    </source>
</evidence>
<feature type="compositionally biased region" description="Basic and acidic residues" evidence="4">
    <location>
        <begin position="54"/>
        <end position="80"/>
    </location>
</feature>
<dbReference type="InterPro" id="IPR001005">
    <property type="entry name" value="SANT/Myb"/>
</dbReference>
<dbReference type="SMART" id="SM00717">
    <property type="entry name" value="SANT"/>
    <property type="match status" value="2"/>
</dbReference>
<dbReference type="GO" id="GO:0005634">
    <property type="term" value="C:nucleus"/>
    <property type="evidence" value="ECO:0007669"/>
    <property type="project" value="UniProtKB-SubCell"/>
</dbReference>
<dbReference type="InterPro" id="IPR051651">
    <property type="entry name" value="DMTF1_DNA-bind_reg"/>
</dbReference>
<dbReference type="InterPro" id="IPR017930">
    <property type="entry name" value="Myb_dom"/>
</dbReference>
<sequence length="1341" mass="148099">MGSESSVMERQEGDGNGSDRARSSSPLPRYNNLKDEDNDGLDLPKFASTQPAPKAERADSPERRPHAVSEPDYPDREGEKVHRKKKKKKKRKRQSLGTDEVAEGEGDSQEHVPATAPEPEDEEHTEQRSPKKKKRKRRRSNSSQQLPGEEDADQVLELRSPLPVIASSPPAWRSNREKKGRKNKRAQEDEVETAAVEPSNEDNAVSGDEEVIPSTNARTPGKSPGKRARRSSSSSKTSKRQRLASPFGIEGIASQSQEFEPPESPTPVAGRRKNNAQIAVIAEEEEESQPTRPPGPSQWTQSSSYQWPPIDDTPKAGPESDDEAPSRSEEQELPRARPDEAIDTAAGDVTPKAGPEDDANAPQSAQDLSHYDLMEVDGLPRLDLDRDEIESATSGDEVVHPRSKDLEIDSESEAGNDSEEDAEGPVVSQSPEEEDQEDAEVPVASPPPEGGEDEDPEVVAHPPGEGGGEDPEVAEHSPEEEEDEDPEVAEPSPEQEENMVTSTHQSALTNGKGNTRRRRARTPSDQPSEDEAETASRASEDAEEMRHDEEAEGGDDEDANPKPTTQTTPTRHRRKRPKDIYEVQGSPPKIARGKPANEEAPAASSPPKSSARAPGSRKSTKRKVKTPYFARDDDDENAAAFAELPGDDAVERPKKKRKALSAEPKKRKARSADAEEEDPPLLNGRYRTGPLTAREQKQVRDAVEAFRESESLPREELVRVIHTNPQQAKGRIYGELWSSVVEACPTRKRQKLITWCRQNYHNFVARGTWTKEQDDELMDMIERHGKKWAHIGGLINRLPMDCRDRYRNHLVCRDTVKLDYWSKDEEEKLYEAVQIAAKRIREDKTLAKADDETIESMINWQLISEAMGQTRNRLQCMKKWKQLGEKELIPEQLSAVLPPDSSFRLSMTRKDLKKIDARDKYQLVRFIRDTKAKTDSGIKWKDLVSNVFEDKYERKALTVTWARLRDTVPEATDKTAQECAEYLCDVFEAEGSFGDAVAESGPNSAVTSRKSSPLKSARSLSPASAAARLKARGYRKARTGPMTGRGSRGGSIAGTSAPGTPAGRLSEQAMARSFQGRKRSGVASRSKDEETEVIEDSAAEETQEQEVPEEEASEEEDIDAPPREPTPSSDEEPAPTPVPRQREPSIDLGVDSDNPTGTPLRTSPKQQRSTPRTYSARGKAQSVRESTAQNTKILKDRRSVIPSSQHAEPEAESSTPRRLKKVRLSSRNGHEVLRALPDQDGEDENLAGSLQRNGSGPRKMAANGAELPSATKRTKEAPTAPSPEPAVSGWKAINSTAANGSSKVPVFSQPGNVSDISSDMDDMEDIPARLPGTQLEEEYDD</sequence>
<proteinExistence type="predicted"/>
<dbReference type="SUPFAM" id="SSF46689">
    <property type="entry name" value="Homeodomain-like"/>
    <property type="match status" value="2"/>
</dbReference>
<reference evidence="7" key="2">
    <citation type="submission" date="2023-05" db="EMBL/GenBank/DDBJ databases">
        <authorList>
            <consortium name="Lawrence Berkeley National Laboratory"/>
            <person name="Steindorff A."/>
            <person name="Hensen N."/>
            <person name="Bonometti L."/>
            <person name="Westerberg I."/>
            <person name="Brannstrom I.O."/>
            <person name="Guillou S."/>
            <person name="Cros-Aarteil S."/>
            <person name="Calhoun S."/>
            <person name="Haridas S."/>
            <person name="Kuo A."/>
            <person name="Mondo S."/>
            <person name="Pangilinan J."/>
            <person name="Riley R."/>
            <person name="Labutti K."/>
            <person name="Andreopoulos B."/>
            <person name="Lipzen A."/>
            <person name="Chen C."/>
            <person name="Yanf M."/>
            <person name="Daum C."/>
            <person name="Ng V."/>
            <person name="Clum A."/>
            <person name="Ohm R."/>
            <person name="Martin F."/>
            <person name="Silar P."/>
            <person name="Natvig D."/>
            <person name="Lalanne C."/>
            <person name="Gautier V."/>
            <person name="Ament-Velasquez S.L."/>
            <person name="Kruys A."/>
            <person name="Hutchinson M.I."/>
            <person name="Powell A.J."/>
            <person name="Barry K."/>
            <person name="Miller A.N."/>
            <person name="Grigoriev I.V."/>
            <person name="Debuchy R."/>
            <person name="Gladieux P."/>
            <person name="Thoren M.H."/>
            <person name="Johannesson H."/>
        </authorList>
    </citation>
    <scope>NUCLEOTIDE SEQUENCE</scope>
    <source>
        <strain evidence="7">PSN243</strain>
    </source>
</reference>
<feature type="domain" description="HTH myb-type" evidence="6">
    <location>
        <begin position="761"/>
        <end position="814"/>
    </location>
</feature>
<dbReference type="GO" id="GO:0003700">
    <property type="term" value="F:DNA-binding transcription factor activity"/>
    <property type="evidence" value="ECO:0007669"/>
    <property type="project" value="TreeGrafter"/>
</dbReference>
<reference evidence="7" key="1">
    <citation type="journal article" date="2023" name="Mol. Phylogenet. Evol.">
        <title>Genome-scale phylogeny and comparative genomics of the fungal order Sordariales.</title>
        <authorList>
            <person name="Hensen N."/>
            <person name="Bonometti L."/>
            <person name="Westerberg I."/>
            <person name="Brannstrom I.O."/>
            <person name="Guillou S."/>
            <person name="Cros-Aarteil S."/>
            <person name="Calhoun S."/>
            <person name="Haridas S."/>
            <person name="Kuo A."/>
            <person name="Mondo S."/>
            <person name="Pangilinan J."/>
            <person name="Riley R."/>
            <person name="LaButti K."/>
            <person name="Andreopoulos B."/>
            <person name="Lipzen A."/>
            <person name="Chen C."/>
            <person name="Yan M."/>
            <person name="Daum C."/>
            <person name="Ng V."/>
            <person name="Clum A."/>
            <person name="Steindorff A."/>
            <person name="Ohm R.A."/>
            <person name="Martin F."/>
            <person name="Silar P."/>
            <person name="Natvig D.O."/>
            <person name="Lalanne C."/>
            <person name="Gautier V."/>
            <person name="Ament-Velasquez S.L."/>
            <person name="Kruys A."/>
            <person name="Hutchinson M.I."/>
            <person name="Powell A.J."/>
            <person name="Barry K."/>
            <person name="Miller A.N."/>
            <person name="Grigoriev I.V."/>
            <person name="Debuchy R."/>
            <person name="Gladieux P."/>
            <person name="Hiltunen Thoren M."/>
            <person name="Johannesson H."/>
        </authorList>
    </citation>
    <scope>NUCLEOTIDE SEQUENCE</scope>
    <source>
        <strain evidence="7">PSN243</strain>
    </source>
</reference>
<feature type="compositionally biased region" description="Polar residues" evidence="4">
    <location>
        <begin position="498"/>
        <end position="513"/>
    </location>
</feature>
<feature type="compositionally biased region" description="Low complexity" evidence="4">
    <location>
        <begin position="598"/>
        <end position="617"/>
    </location>
</feature>
<feature type="compositionally biased region" description="Basic and acidic residues" evidence="4">
    <location>
        <begin position="397"/>
        <end position="407"/>
    </location>
</feature>
<feature type="compositionally biased region" description="Basic residues" evidence="4">
    <location>
        <begin position="1029"/>
        <end position="1038"/>
    </location>
</feature>
<feature type="compositionally biased region" description="Basic and acidic residues" evidence="4">
    <location>
        <begin position="538"/>
        <end position="549"/>
    </location>
</feature>
<dbReference type="PROSITE" id="PS50090">
    <property type="entry name" value="MYB_LIKE"/>
    <property type="match status" value="2"/>
</dbReference>
<comment type="subcellular location">
    <subcellularLocation>
        <location evidence="1">Nucleus</location>
    </subcellularLocation>
</comment>
<comment type="caution">
    <text evidence="7">The sequence shown here is derived from an EMBL/GenBank/DDBJ whole genome shotgun (WGS) entry which is preliminary data.</text>
</comment>
<dbReference type="GO" id="GO:0000976">
    <property type="term" value="F:transcription cis-regulatory region binding"/>
    <property type="evidence" value="ECO:0007669"/>
    <property type="project" value="TreeGrafter"/>
</dbReference>
<name>A0AAV9GIE2_9PEZI</name>
<gene>
    <name evidence="7" type="ORF">QBC34DRAFT_408822</name>
</gene>
<feature type="compositionally biased region" description="Basic and acidic residues" evidence="4">
    <location>
        <begin position="7"/>
        <end position="22"/>
    </location>
</feature>
<dbReference type="InterPro" id="IPR009057">
    <property type="entry name" value="Homeodomain-like_sf"/>
</dbReference>
<evidence type="ECO:0008006" key="9">
    <source>
        <dbReference type="Google" id="ProtNLM"/>
    </source>
</evidence>
<accession>A0AAV9GIE2</accession>
<dbReference type="PROSITE" id="PS51294">
    <property type="entry name" value="HTH_MYB"/>
    <property type="match status" value="1"/>
</dbReference>
<feature type="compositionally biased region" description="Polar residues" evidence="4">
    <location>
        <begin position="1153"/>
        <end position="1173"/>
    </location>
</feature>
<dbReference type="EMBL" id="MU865947">
    <property type="protein sequence ID" value="KAK4447759.1"/>
    <property type="molecule type" value="Genomic_DNA"/>
</dbReference>
<feature type="compositionally biased region" description="Polar residues" evidence="4">
    <location>
        <begin position="1293"/>
        <end position="1302"/>
    </location>
</feature>
<feature type="compositionally biased region" description="Acidic residues" evidence="4">
    <location>
        <begin position="1089"/>
        <end position="1119"/>
    </location>
</feature>
<protein>
    <recommendedName>
        <fullName evidence="9">DNA-binding protein</fullName>
    </recommendedName>
</protein>
<dbReference type="PANTHER" id="PTHR46380:SF2">
    <property type="entry name" value="CYCLIN-D-BINDING MYB-LIKE TRANSCRIPTION FACTOR 1"/>
    <property type="match status" value="1"/>
</dbReference>
<keyword evidence="3" id="KW-0539">Nucleus</keyword>
<feature type="compositionally biased region" description="Acidic residues" evidence="4">
    <location>
        <begin position="467"/>
        <end position="497"/>
    </location>
</feature>
<keyword evidence="8" id="KW-1185">Reference proteome</keyword>
<feature type="compositionally biased region" description="Basic and acidic residues" evidence="4">
    <location>
        <begin position="369"/>
        <end position="384"/>
    </location>
</feature>
<feature type="compositionally biased region" description="Polar residues" evidence="4">
    <location>
        <begin position="1183"/>
        <end position="1192"/>
    </location>
</feature>
<dbReference type="Pfam" id="PF13921">
    <property type="entry name" value="Myb_DNA-bind_6"/>
    <property type="match status" value="1"/>
</dbReference>
<feature type="domain" description="Myb-like" evidence="5">
    <location>
        <begin position="813"/>
        <end position="884"/>
    </location>
</feature>
<dbReference type="Proteomes" id="UP001321760">
    <property type="component" value="Unassembled WGS sequence"/>
</dbReference>
<feature type="compositionally biased region" description="Basic residues" evidence="4">
    <location>
        <begin position="130"/>
        <end position="140"/>
    </location>
</feature>
<feature type="compositionally biased region" description="Polar residues" evidence="4">
    <location>
        <begin position="1201"/>
        <end position="1216"/>
    </location>
</feature>
<evidence type="ECO:0000256" key="2">
    <source>
        <dbReference type="ARBA" id="ARBA00023125"/>
    </source>
</evidence>
<evidence type="ECO:0000256" key="3">
    <source>
        <dbReference type="ARBA" id="ARBA00023242"/>
    </source>
</evidence>
<keyword evidence="2" id="KW-0238">DNA-binding</keyword>
<organism evidence="7 8">
    <name type="scientific">Podospora aff. communis PSN243</name>
    <dbReference type="NCBI Taxonomy" id="3040156"/>
    <lineage>
        <taxon>Eukaryota</taxon>
        <taxon>Fungi</taxon>
        <taxon>Dikarya</taxon>
        <taxon>Ascomycota</taxon>
        <taxon>Pezizomycotina</taxon>
        <taxon>Sordariomycetes</taxon>
        <taxon>Sordariomycetidae</taxon>
        <taxon>Sordariales</taxon>
        <taxon>Podosporaceae</taxon>
        <taxon>Podospora</taxon>
    </lineage>
</organism>
<dbReference type="PANTHER" id="PTHR46380">
    <property type="entry name" value="CYCLIN-D-BINDING MYB-LIKE TRANSCRIPTION FACTOR 1"/>
    <property type="match status" value="1"/>
</dbReference>
<evidence type="ECO:0000259" key="5">
    <source>
        <dbReference type="PROSITE" id="PS50090"/>
    </source>
</evidence>
<feature type="compositionally biased region" description="Low complexity" evidence="4">
    <location>
        <begin position="1008"/>
        <end position="1028"/>
    </location>
</feature>
<feature type="compositionally biased region" description="Polar residues" evidence="4">
    <location>
        <begin position="297"/>
        <end position="306"/>
    </location>
</feature>
<feature type="region of interest" description="Disordered" evidence="4">
    <location>
        <begin position="1"/>
        <end position="687"/>
    </location>
</feature>
<feature type="domain" description="Myb-like" evidence="5">
    <location>
        <begin position="761"/>
        <end position="810"/>
    </location>
</feature>
<feature type="compositionally biased region" description="Basic and acidic residues" evidence="4">
    <location>
        <begin position="324"/>
        <end position="340"/>
    </location>
</feature>
<feature type="compositionally biased region" description="Acidic residues" evidence="4">
    <location>
        <begin position="431"/>
        <end position="440"/>
    </location>
</feature>